<evidence type="ECO:0000256" key="2">
    <source>
        <dbReference type="SAM" id="Phobius"/>
    </source>
</evidence>
<feature type="transmembrane region" description="Helical" evidence="2">
    <location>
        <begin position="496"/>
        <end position="517"/>
    </location>
</feature>
<feature type="compositionally biased region" description="Acidic residues" evidence="1">
    <location>
        <begin position="226"/>
        <end position="256"/>
    </location>
</feature>
<keyword evidence="2" id="KW-0812">Transmembrane</keyword>
<reference evidence="4" key="1">
    <citation type="submission" date="2016-06" db="EMBL/GenBank/DDBJ databases">
        <title>First high quality genome sequence of Plasmodium coatneyi using continuous long reads from single molecule, real-time sequencing.</title>
        <authorList>
            <person name="Chien J.-T."/>
            <person name="Pakala S.B."/>
            <person name="Geraldo J.A."/>
            <person name="Lapp S.A."/>
            <person name="Barnwell J.W."/>
            <person name="Kissinger J.C."/>
            <person name="Galinski M.R."/>
            <person name="Humphrey J.C."/>
        </authorList>
    </citation>
    <scope>NUCLEOTIDE SEQUENCE [LARGE SCALE GENOMIC DNA]</scope>
    <source>
        <strain evidence="4">Hackeri</strain>
    </source>
</reference>
<evidence type="ECO:0000313" key="4">
    <source>
        <dbReference type="Proteomes" id="UP000092716"/>
    </source>
</evidence>
<protein>
    <submittedName>
        <fullName evidence="3">KIR protein</fullName>
    </submittedName>
</protein>
<dbReference type="RefSeq" id="XP_019915921.1">
    <property type="nucleotide sequence ID" value="XM_020060396.1"/>
</dbReference>
<sequence length="526" mass="60338">MASVPDGPSSNLVSKQIYDGFQTGKECPAETARPGEFSQVKIGVEGLLGGRTNIPKADANKIVKNYCDACGGINRTERGHYYEPCYLFYYWLGDKIRGNLLENHSLKTVMDAIYQQLEKFPCTNNCTKIYRATSDTLFGGSKKMFEFGYNYEAFKKWKKSEPNACWKEYETHWKEAKTAYESMNTHCESDATCKAFKSKYDTYFKNGEKPTLPCAAMSKEVVASEDQSDGDDEDEDDDDEGDDHLDFLNEDDEEEGNPSLDQLPSRAMYYKRFYGGLNLCNVRDSWPGVVKVKLDEHQDVRSYTEKIVEGLCYVDKMKETGTPPNYNKEYCDFFYFWVGNMLLNKFEDRESFRKAMKAVKDAMQSSYTNHNCSFRFPTRSRKYFKHSKYLFDYYKDKDVINSSVDSGEKNCDKVYYRYLQKAISAYKYMDKKCPGKKKNYWCDEFKIMYEKCKGGQNGGLECKVTSEPEQSCKDWSKLEAGAPFPDEIYPGSNSTITVVASSALAVLGTAFITLFLYKVNAVTVEI</sequence>
<dbReference type="EMBL" id="CP016249">
    <property type="protein sequence ID" value="ANQ09226.1"/>
    <property type="molecule type" value="Genomic_DNA"/>
</dbReference>
<dbReference type="Proteomes" id="UP000092716">
    <property type="component" value="Chromosome 11"/>
</dbReference>
<accession>A0A1B1E2K4</accession>
<dbReference type="InterPro" id="IPR008780">
    <property type="entry name" value="Plasmodium_Vir"/>
</dbReference>
<feature type="region of interest" description="Disordered" evidence="1">
    <location>
        <begin position="220"/>
        <end position="262"/>
    </location>
</feature>
<keyword evidence="4" id="KW-1185">Reference proteome</keyword>
<evidence type="ECO:0000313" key="3">
    <source>
        <dbReference type="EMBL" id="ANQ09226.1"/>
    </source>
</evidence>
<organism evidence="3 4">
    <name type="scientific">Plasmodium coatneyi</name>
    <dbReference type="NCBI Taxonomy" id="208452"/>
    <lineage>
        <taxon>Eukaryota</taxon>
        <taxon>Sar</taxon>
        <taxon>Alveolata</taxon>
        <taxon>Apicomplexa</taxon>
        <taxon>Aconoidasida</taxon>
        <taxon>Haemosporida</taxon>
        <taxon>Plasmodiidae</taxon>
        <taxon>Plasmodium</taxon>
    </lineage>
</organism>
<proteinExistence type="predicted"/>
<keyword evidence="2" id="KW-1133">Transmembrane helix</keyword>
<dbReference type="GeneID" id="30910336"/>
<name>A0A1B1E2K4_9APIC</name>
<evidence type="ECO:0000256" key="1">
    <source>
        <dbReference type="SAM" id="MobiDB-lite"/>
    </source>
</evidence>
<dbReference type="Pfam" id="PF05795">
    <property type="entry name" value="Plasmodium_Vir"/>
    <property type="match status" value="2"/>
</dbReference>
<dbReference type="VEuPathDB" id="PlasmoDB:PCOAH_00036050"/>
<gene>
    <name evidence="3" type="ORF">PCOAH_00036050</name>
</gene>
<dbReference type="OrthoDB" id="383226at2759"/>
<dbReference type="KEGG" id="pcot:PCOAH_00036050"/>
<keyword evidence="2" id="KW-0472">Membrane</keyword>
<dbReference type="AlphaFoldDB" id="A0A1B1E2K4"/>